<evidence type="ECO:0000256" key="2">
    <source>
        <dbReference type="ARBA" id="ARBA00022729"/>
    </source>
</evidence>
<dbReference type="EMBL" id="SMFO01000010">
    <property type="protein sequence ID" value="TDE02657.1"/>
    <property type="molecule type" value="Genomic_DNA"/>
</dbReference>
<evidence type="ECO:0000313" key="5">
    <source>
        <dbReference type="EMBL" id="TDE02657.1"/>
    </source>
</evidence>
<accession>A0A4R5CSU7</accession>
<evidence type="ECO:0000256" key="3">
    <source>
        <dbReference type="SAM" id="SignalP"/>
    </source>
</evidence>
<dbReference type="PROSITE" id="PS51257">
    <property type="entry name" value="PROKAR_LIPOPROTEIN"/>
    <property type="match status" value="1"/>
</dbReference>
<dbReference type="InterPro" id="IPR014755">
    <property type="entry name" value="Cu-Rt/internalin_Ig-like"/>
</dbReference>
<feature type="signal peptide" evidence="3">
    <location>
        <begin position="1"/>
        <end position="24"/>
    </location>
</feature>
<keyword evidence="2 3" id="KW-0732">Signal</keyword>
<evidence type="ECO:0000259" key="4">
    <source>
        <dbReference type="Pfam" id="PF13205"/>
    </source>
</evidence>
<organism evidence="5 6">
    <name type="scientific">Flavobacterium hiemivividum</name>
    <dbReference type="NCBI Taxonomy" id="2541734"/>
    <lineage>
        <taxon>Bacteria</taxon>
        <taxon>Pseudomonadati</taxon>
        <taxon>Bacteroidota</taxon>
        <taxon>Flavobacteriia</taxon>
        <taxon>Flavobacteriales</taxon>
        <taxon>Flavobacteriaceae</taxon>
        <taxon>Flavobacterium</taxon>
    </lineage>
</organism>
<feature type="domain" description="SbsA Ig-like" evidence="4">
    <location>
        <begin position="34"/>
        <end position="131"/>
    </location>
</feature>
<dbReference type="Pfam" id="PF11999">
    <property type="entry name" value="Ice_binding"/>
    <property type="match status" value="1"/>
</dbReference>
<dbReference type="Gene3D" id="2.60.40.1220">
    <property type="match status" value="3"/>
</dbReference>
<dbReference type="InterPro" id="IPR021884">
    <property type="entry name" value="Ice-bd_prot"/>
</dbReference>
<evidence type="ECO:0000313" key="6">
    <source>
        <dbReference type="Proteomes" id="UP000294597"/>
    </source>
</evidence>
<feature type="domain" description="SbsA Ig-like" evidence="4">
    <location>
        <begin position="239"/>
        <end position="339"/>
    </location>
</feature>
<comment type="caution">
    <text evidence="5">The sequence shown here is derived from an EMBL/GenBank/DDBJ whole genome shotgun (WGS) entry which is preliminary data.</text>
</comment>
<reference evidence="5 6" key="1">
    <citation type="submission" date="2019-03" db="EMBL/GenBank/DDBJ databases">
        <title>Flavobacterium TSA-D2 sp. nov., isolated from arctic soil.</title>
        <authorList>
            <person name="Chaudhary D.K."/>
        </authorList>
    </citation>
    <scope>NUCLEOTIDE SEQUENCE [LARGE SCALE GENOMIC DNA]</scope>
    <source>
        <strain evidence="5 6">TSA-D2</strain>
    </source>
</reference>
<comment type="similarity">
    <text evidence="1">Belongs to the ice-binding protein family.</text>
</comment>
<feature type="chain" id="PRO_5020836126" evidence="3">
    <location>
        <begin position="25"/>
        <end position="596"/>
    </location>
</feature>
<keyword evidence="6" id="KW-1185">Reference proteome</keyword>
<dbReference type="AlphaFoldDB" id="A0A4R5CSU7"/>
<dbReference type="Pfam" id="PF13205">
    <property type="entry name" value="Big_5"/>
    <property type="match status" value="3"/>
</dbReference>
<sequence>MKTKKLLSTFAILFIALLSGCATDDFVEVDGVCPIVTNTTPTNGSTNVPLDRVITVTFNEEMNPETINQSSFTLNGTSQVAGLITYTAKTATFQPSALLTPNTTYTATIKRTVKDLMGNALQTETNWTFSTGLTVTPMVASTDPENNATNVFLNKLVIVNFNMAMKASTINGTTFTLNQGTNTISGIISYSGTTAIFTPAVPLAPNTIYTATVTAAATNLDNTPLPSDYVFKFTTGAIVAPTVTSHDPINNSTGISLDKTITATFSMPMDAATINGNTFTLKQGTIIIPGAVTYSGTTASFKPTNMLLEGKIYTATITTGAKNIAGVPLANEFVWNFTTLVTPVTPVVPSTSNLFFGIFGGNAGITNQGLNTRVNGAIGTTAASSLITGFTDTMASPFEVYNITPLNNGLVNGGIFAAAPAPGNALKAQKALEGLNAARDLFNSISPANKPGGSDQGSGELGALTLAPGTYKSASGTYKITNGDLTLDAQGNPNAVWYFQSASSLTVGSPAAARSVKLINGAKANNVYWYVGSTAVINYGGGGVMVGNIIAENGVTLSAPANSTTLPGQETVLNGRAISLVSSVTMVNTIINVPAN</sequence>
<protein>
    <submittedName>
        <fullName evidence="5">DUF3494 domain-containing protein</fullName>
    </submittedName>
</protein>
<evidence type="ECO:0000256" key="1">
    <source>
        <dbReference type="ARBA" id="ARBA00005445"/>
    </source>
</evidence>
<dbReference type="Proteomes" id="UP000294597">
    <property type="component" value="Unassembled WGS sequence"/>
</dbReference>
<feature type="domain" description="SbsA Ig-like" evidence="4">
    <location>
        <begin position="135"/>
        <end position="235"/>
    </location>
</feature>
<dbReference type="RefSeq" id="WP_132112038.1">
    <property type="nucleotide sequence ID" value="NZ_SMFO01000010.1"/>
</dbReference>
<name>A0A4R5CSU7_9FLAO</name>
<dbReference type="InterPro" id="IPR032812">
    <property type="entry name" value="SbsA_Ig"/>
</dbReference>
<gene>
    <name evidence="5" type="ORF">E0F98_12670</name>
</gene>
<proteinExistence type="inferred from homology"/>